<evidence type="ECO:0000313" key="3">
    <source>
        <dbReference type="Proteomes" id="UP001251849"/>
    </source>
</evidence>
<dbReference type="EMBL" id="JAUZVV010000001">
    <property type="protein sequence ID" value="MDT3315854.1"/>
    <property type="molecule type" value="Genomic_DNA"/>
</dbReference>
<keyword evidence="1" id="KW-0472">Membrane</keyword>
<keyword evidence="1" id="KW-1133">Transmembrane helix</keyword>
<evidence type="ECO:0000256" key="1">
    <source>
        <dbReference type="SAM" id="Phobius"/>
    </source>
</evidence>
<name>A0ABU3G7Q7_9MICO</name>
<accession>A0ABU3G7Q7</accession>
<gene>
    <name evidence="2" type="ORF">Q9S71_03360</name>
</gene>
<dbReference type="Proteomes" id="UP001251849">
    <property type="component" value="Unassembled WGS sequence"/>
</dbReference>
<organism evidence="2 3">
    <name type="scientific">Microbacterium gawkjiense</name>
    <dbReference type="NCBI Taxonomy" id="3067309"/>
    <lineage>
        <taxon>Bacteria</taxon>
        <taxon>Bacillati</taxon>
        <taxon>Actinomycetota</taxon>
        <taxon>Actinomycetes</taxon>
        <taxon>Micrococcales</taxon>
        <taxon>Microbacteriaceae</taxon>
        <taxon>Microbacterium</taxon>
    </lineage>
</organism>
<keyword evidence="1" id="KW-0812">Transmembrane</keyword>
<evidence type="ECO:0008006" key="4">
    <source>
        <dbReference type="Google" id="ProtNLM"/>
    </source>
</evidence>
<feature type="transmembrane region" description="Helical" evidence="1">
    <location>
        <begin position="21"/>
        <end position="42"/>
    </location>
</feature>
<sequence>MTDETADTAQAGARPFVQRRVVVVTAIVVAAVLVVVLGWQIAARSALGGVRVVYDARPIVCEGAEVGLHPSGAADASREEDALAGDEQFYEPVVGVVPGMTCGLRLHVVNEGWSDVDVRTVALPSMGGSFLSLVKPLFVNPNGQVRLADSEDAAVFAVDELTVPARGSQVLTVLLEADEADADSYEPCSGYRPQSPEVTLSALGVDRTVAAPEGGVWYFDGPSGDCE</sequence>
<dbReference type="RefSeq" id="WP_311860498.1">
    <property type="nucleotide sequence ID" value="NZ_JAUZVV010000001.1"/>
</dbReference>
<reference evidence="2 3" key="1">
    <citation type="submission" date="2023-08" db="EMBL/GenBank/DDBJ databases">
        <title>Microbacterium aquilitoris sp. nov. and Microbacterium gwkjibeachense sp. nov., isolated from beach.</title>
        <authorList>
            <person name="Lee S.D."/>
            <person name="Yang H."/>
            <person name="Kim I."/>
        </authorList>
    </citation>
    <scope>NUCLEOTIDE SEQUENCE [LARGE SCALE GENOMIC DNA]</scope>
    <source>
        <strain evidence="2 3">KSW4-11</strain>
    </source>
</reference>
<comment type="caution">
    <text evidence="2">The sequence shown here is derived from an EMBL/GenBank/DDBJ whole genome shotgun (WGS) entry which is preliminary data.</text>
</comment>
<keyword evidence="3" id="KW-1185">Reference proteome</keyword>
<proteinExistence type="predicted"/>
<evidence type="ECO:0000313" key="2">
    <source>
        <dbReference type="EMBL" id="MDT3315854.1"/>
    </source>
</evidence>
<protein>
    <recommendedName>
        <fullName evidence="4">DUF4232 domain-containing protein</fullName>
    </recommendedName>
</protein>